<keyword evidence="3 6" id="KW-0732">Signal</keyword>
<dbReference type="Proteomes" id="UP000196320">
    <property type="component" value="Unassembled WGS sequence"/>
</dbReference>
<dbReference type="PANTHER" id="PTHR35936">
    <property type="entry name" value="MEMBRANE-BOUND LYTIC MUREIN TRANSGLYCOSYLASE F"/>
    <property type="match status" value="1"/>
</dbReference>
<dbReference type="CDD" id="cd13530">
    <property type="entry name" value="PBP2_peptides_like"/>
    <property type="match status" value="1"/>
</dbReference>
<evidence type="ECO:0000259" key="7">
    <source>
        <dbReference type="SMART" id="SM00062"/>
    </source>
</evidence>
<evidence type="ECO:0000256" key="5">
    <source>
        <dbReference type="SAM" id="MobiDB-lite"/>
    </source>
</evidence>
<dbReference type="PANTHER" id="PTHR35936:SF17">
    <property type="entry name" value="ARGININE-BINDING EXTRACELLULAR PROTEIN ARTP"/>
    <property type="match status" value="1"/>
</dbReference>
<dbReference type="EMBL" id="FUKO01000003">
    <property type="protein sequence ID" value="SJN16770.1"/>
    <property type="molecule type" value="Genomic_DNA"/>
</dbReference>
<evidence type="ECO:0000313" key="10">
    <source>
        <dbReference type="Proteomes" id="UP000196320"/>
    </source>
</evidence>
<evidence type="ECO:0000313" key="9">
    <source>
        <dbReference type="EMBL" id="SJN16770.1"/>
    </source>
</evidence>
<dbReference type="Gene3D" id="3.40.190.10">
    <property type="entry name" value="Periplasmic binding protein-like II"/>
    <property type="match status" value="2"/>
</dbReference>
<evidence type="ECO:0000256" key="2">
    <source>
        <dbReference type="ARBA" id="ARBA00010333"/>
    </source>
</evidence>
<dbReference type="SMART" id="SM00079">
    <property type="entry name" value="PBPe"/>
    <property type="match status" value="1"/>
</dbReference>
<proteinExistence type="inferred from homology"/>
<dbReference type="GO" id="GO:0015276">
    <property type="term" value="F:ligand-gated monoatomic ion channel activity"/>
    <property type="evidence" value="ECO:0007669"/>
    <property type="project" value="InterPro"/>
</dbReference>
<dbReference type="PROSITE" id="PS01039">
    <property type="entry name" value="SBP_BACTERIAL_3"/>
    <property type="match status" value="1"/>
</dbReference>
<dbReference type="AlphaFoldDB" id="A0A1R4IAE0"/>
<feature type="domain" description="Solute-binding protein family 3/N-terminal" evidence="7">
    <location>
        <begin position="51"/>
        <end position="270"/>
    </location>
</feature>
<feature type="compositionally biased region" description="Polar residues" evidence="5">
    <location>
        <begin position="277"/>
        <end position="292"/>
    </location>
</feature>
<feature type="region of interest" description="Disordered" evidence="5">
    <location>
        <begin position="270"/>
        <end position="292"/>
    </location>
</feature>
<dbReference type="GO" id="GO:0030313">
    <property type="term" value="C:cell envelope"/>
    <property type="evidence" value="ECO:0007669"/>
    <property type="project" value="UniProtKB-SubCell"/>
</dbReference>
<comment type="similarity">
    <text evidence="2 4">Belongs to the bacterial solute-binding protein 3 family.</text>
</comment>
<comment type="subcellular location">
    <subcellularLocation>
        <location evidence="1">Cell envelope</location>
    </subcellularLocation>
</comment>
<evidence type="ECO:0000259" key="8">
    <source>
        <dbReference type="SMART" id="SM00079"/>
    </source>
</evidence>
<organism evidence="9 10">
    <name type="scientific">Microbacterium esteraromaticum</name>
    <dbReference type="NCBI Taxonomy" id="57043"/>
    <lineage>
        <taxon>Bacteria</taxon>
        <taxon>Bacillati</taxon>
        <taxon>Actinomycetota</taxon>
        <taxon>Actinomycetes</taxon>
        <taxon>Micrococcales</taxon>
        <taxon>Microbacteriaceae</taxon>
        <taxon>Microbacterium</taxon>
    </lineage>
</organism>
<dbReference type="InterPro" id="IPR018313">
    <property type="entry name" value="SBP_3_CS"/>
</dbReference>
<name>A0A1R4IAE0_9MICO</name>
<gene>
    <name evidence="9" type="ORF">FM104_01085</name>
</gene>
<dbReference type="GO" id="GO:0016020">
    <property type="term" value="C:membrane"/>
    <property type="evidence" value="ECO:0007669"/>
    <property type="project" value="InterPro"/>
</dbReference>
<dbReference type="RefSeq" id="WP_087129613.1">
    <property type="nucleotide sequence ID" value="NZ_FUKO01000003.1"/>
</dbReference>
<protein>
    <submittedName>
        <fullName evidence="9">Histidine ABC transporter, histidine-binding periplasmic protein HisJ (TC 3.A.1.3.1)</fullName>
    </submittedName>
</protein>
<keyword evidence="10" id="KW-1185">Reference proteome</keyword>
<reference evidence="9 10" key="1">
    <citation type="submission" date="2017-02" db="EMBL/GenBank/DDBJ databases">
        <authorList>
            <person name="Peterson S.W."/>
        </authorList>
    </citation>
    <scope>NUCLEOTIDE SEQUENCE [LARGE SCALE GENOMIC DNA]</scope>
    <source>
        <strain evidence="9 10">B Mb 05.01</strain>
    </source>
</reference>
<evidence type="ECO:0000256" key="1">
    <source>
        <dbReference type="ARBA" id="ARBA00004196"/>
    </source>
</evidence>
<evidence type="ECO:0000256" key="3">
    <source>
        <dbReference type="ARBA" id="ARBA00022729"/>
    </source>
</evidence>
<dbReference type="SUPFAM" id="SSF53850">
    <property type="entry name" value="Periplasmic binding protein-like II"/>
    <property type="match status" value="1"/>
</dbReference>
<dbReference type="SMART" id="SM00062">
    <property type="entry name" value="PBPb"/>
    <property type="match status" value="1"/>
</dbReference>
<dbReference type="InterPro" id="IPR001638">
    <property type="entry name" value="Solute-binding_3/MltF_N"/>
</dbReference>
<dbReference type="PROSITE" id="PS51257">
    <property type="entry name" value="PROKAR_LIPOPROTEIN"/>
    <property type="match status" value="1"/>
</dbReference>
<feature type="chain" id="PRO_5038619687" evidence="6">
    <location>
        <begin position="25"/>
        <end position="292"/>
    </location>
</feature>
<sequence>MSIFRIRRGVAVAAIFVTAIVLTACSPSTGSDGASANGGDDNPYGLITPGQIRVASVGDLKPYSFTDAKGEFTGFDVELFTDVAERMGYDDVVFTGQDFAAVLPAVANGQFDVGVAAIGITDERMQTVDFSDGYLAGYLTVLTKPDSGIEDATGLVGKRLGVVQGTLQEAYAVKNFPDAALVRYPDNNAGVAGINTGNVDAHFLDYESAKSYAEQYGLEGVIDVPSFDAPAGFAVAKGKDKFTVALNDALHAAMEDGTWKELYQKWFPGSPMPDQYLPSSEQGQDSQPEGDE</sequence>
<evidence type="ECO:0000256" key="4">
    <source>
        <dbReference type="RuleBase" id="RU003744"/>
    </source>
</evidence>
<dbReference type="Pfam" id="PF00497">
    <property type="entry name" value="SBP_bac_3"/>
    <property type="match status" value="1"/>
</dbReference>
<accession>A0A1R4IAE0</accession>
<feature type="signal peptide" evidence="6">
    <location>
        <begin position="1"/>
        <end position="24"/>
    </location>
</feature>
<feature type="domain" description="Ionotropic glutamate receptor C-terminal" evidence="8">
    <location>
        <begin position="51"/>
        <end position="269"/>
    </location>
</feature>
<evidence type="ECO:0000256" key="6">
    <source>
        <dbReference type="SAM" id="SignalP"/>
    </source>
</evidence>
<dbReference type="OrthoDB" id="8454826at2"/>
<dbReference type="InterPro" id="IPR001320">
    <property type="entry name" value="Iontro_rcpt_C"/>
</dbReference>